<accession>A0A383VDV8</accession>
<evidence type="ECO:0000313" key="1">
    <source>
        <dbReference type="EMBL" id="SZX63738.1"/>
    </source>
</evidence>
<evidence type="ECO:0000313" key="2">
    <source>
        <dbReference type="Proteomes" id="UP000256970"/>
    </source>
</evidence>
<dbReference type="Proteomes" id="UP000256970">
    <property type="component" value="Unassembled WGS sequence"/>
</dbReference>
<reference evidence="1 2" key="1">
    <citation type="submission" date="2016-10" db="EMBL/GenBank/DDBJ databases">
        <authorList>
            <person name="Cai Z."/>
        </authorList>
    </citation>
    <scope>NUCLEOTIDE SEQUENCE [LARGE SCALE GENOMIC DNA]</scope>
</reference>
<protein>
    <submittedName>
        <fullName evidence="1">Uncharacterized protein</fullName>
    </submittedName>
</protein>
<dbReference type="EMBL" id="FNXT01000340">
    <property type="protein sequence ID" value="SZX63738.1"/>
    <property type="molecule type" value="Genomic_DNA"/>
</dbReference>
<dbReference type="AlphaFoldDB" id="A0A383VDV8"/>
<gene>
    <name evidence="1" type="ORF">BQ4739_LOCUS4286</name>
</gene>
<organism evidence="1 2">
    <name type="scientific">Tetradesmus obliquus</name>
    <name type="common">Green alga</name>
    <name type="synonym">Acutodesmus obliquus</name>
    <dbReference type="NCBI Taxonomy" id="3088"/>
    <lineage>
        <taxon>Eukaryota</taxon>
        <taxon>Viridiplantae</taxon>
        <taxon>Chlorophyta</taxon>
        <taxon>core chlorophytes</taxon>
        <taxon>Chlorophyceae</taxon>
        <taxon>CS clade</taxon>
        <taxon>Sphaeropleales</taxon>
        <taxon>Scenedesmaceae</taxon>
        <taxon>Tetradesmus</taxon>
    </lineage>
</organism>
<proteinExistence type="predicted"/>
<sequence>MLQALNNVIRTHTTVEDQGSSRKGTGLQGSSDWDFFVHLGAATNTVTQIWRMAIANRLGQLLSAGGISYNIRCGEHRVHMYDGRDSCGPLPNVDLVFQSFKGRDLVRPDSRAMAGSPEAQQVVKYIKRLRVHFTNLSEPNSFMVELLALQLQEQRQFGDGLPAGEDGFEMLLIAALKAIAGLEGAAGLAQALLDAKVDSKEWRDAAKFVLRQGVFNRWLIV</sequence>
<keyword evidence="2" id="KW-1185">Reference proteome</keyword>
<name>A0A383VDV8_TETOB</name>